<name>A0A1H9QKL4_9BACI</name>
<accession>A0A1H9QKL4</accession>
<dbReference type="AlphaFoldDB" id="A0A1H9QKL4"/>
<sequence length="56" mass="6614">MEYYYNPEVYFLLINEPVGKDNVKYDENNVPFSSPKIGGRPPYFSNPQYSPYYPVI</sequence>
<proteinExistence type="predicted"/>
<organism evidence="1 2">
    <name type="scientific">Gracilibacillus ureilyticus</name>
    <dbReference type="NCBI Taxonomy" id="531814"/>
    <lineage>
        <taxon>Bacteria</taxon>
        <taxon>Bacillati</taxon>
        <taxon>Bacillota</taxon>
        <taxon>Bacilli</taxon>
        <taxon>Bacillales</taxon>
        <taxon>Bacillaceae</taxon>
        <taxon>Gracilibacillus</taxon>
    </lineage>
</organism>
<dbReference type="Proteomes" id="UP000199687">
    <property type="component" value="Unassembled WGS sequence"/>
</dbReference>
<evidence type="ECO:0000313" key="2">
    <source>
        <dbReference type="Proteomes" id="UP000199687"/>
    </source>
</evidence>
<reference evidence="1 2" key="1">
    <citation type="submission" date="2016-10" db="EMBL/GenBank/DDBJ databases">
        <authorList>
            <person name="de Groot N.N."/>
        </authorList>
    </citation>
    <scope>NUCLEOTIDE SEQUENCE [LARGE SCALE GENOMIC DNA]</scope>
    <source>
        <strain evidence="1 2">CGMCC 1.7727</strain>
    </source>
</reference>
<dbReference type="EMBL" id="FOGL01000007">
    <property type="protein sequence ID" value="SER61056.1"/>
    <property type="molecule type" value="Genomic_DNA"/>
</dbReference>
<keyword evidence="2" id="KW-1185">Reference proteome</keyword>
<gene>
    <name evidence="1" type="ORF">SAMN04487944_10713</name>
</gene>
<protein>
    <submittedName>
        <fullName evidence="1">Uncharacterized protein</fullName>
    </submittedName>
</protein>
<evidence type="ECO:0000313" key="1">
    <source>
        <dbReference type="EMBL" id="SER61056.1"/>
    </source>
</evidence>